<dbReference type="EMBL" id="JAJUWU010000001">
    <property type="protein sequence ID" value="MCE7026404.1"/>
    <property type="molecule type" value="Genomic_DNA"/>
</dbReference>
<dbReference type="RefSeq" id="WP_233717108.1">
    <property type="nucleotide sequence ID" value="NZ_JAJUWU010000001.1"/>
</dbReference>
<comment type="caution">
    <text evidence="1">The sequence shown here is derived from an EMBL/GenBank/DDBJ whole genome shotgun (WGS) entry which is preliminary data.</text>
</comment>
<keyword evidence="2" id="KW-1185">Reference proteome</keyword>
<sequence length="90" mass="9448">MAEAITDVFEIARWPLASGHGHRVLAERCGLLKIGTIGPIADGVAFAVEAEFSRETAGTLAARVMAGDETAMTHPQALRILAAAYLDEVG</sequence>
<reference evidence="1" key="1">
    <citation type="submission" date="2022-01" db="EMBL/GenBank/DDBJ databases">
        <title>Jiella avicenniae sp. nov., a novel endophytic bacterium isolated from bark of Avicennia marina.</title>
        <authorList>
            <person name="Tuo L."/>
        </authorList>
    </citation>
    <scope>NUCLEOTIDE SEQUENCE</scope>
    <source>
        <strain evidence="1">CBK1P-4</strain>
    </source>
</reference>
<organism evidence="1 2">
    <name type="scientific">Jiella avicenniae</name>
    <dbReference type="NCBI Taxonomy" id="2907202"/>
    <lineage>
        <taxon>Bacteria</taxon>
        <taxon>Pseudomonadati</taxon>
        <taxon>Pseudomonadota</taxon>
        <taxon>Alphaproteobacteria</taxon>
        <taxon>Hyphomicrobiales</taxon>
        <taxon>Aurantimonadaceae</taxon>
        <taxon>Jiella</taxon>
    </lineage>
</organism>
<protein>
    <submittedName>
        <fullName evidence="1">Uncharacterized protein</fullName>
    </submittedName>
</protein>
<dbReference type="Proteomes" id="UP001139035">
    <property type="component" value="Unassembled WGS sequence"/>
</dbReference>
<name>A0A9X1NYE1_9HYPH</name>
<proteinExistence type="predicted"/>
<evidence type="ECO:0000313" key="2">
    <source>
        <dbReference type="Proteomes" id="UP001139035"/>
    </source>
</evidence>
<dbReference type="AlphaFoldDB" id="A0A9X1NYE1"/>
<evidence type="ECO:0000313" key="1">
    <source>
        <dbReference type="EMBL" id="MCE7026404.1"/>
    </source>
</evidence>
<accession>A0A9X1NYE1</accession>
<gene>
    <name evidence="1" type="ORF">LZD57_00240</name>
</gene>